<dbReference type="Proteomes" id="UP000176714">
    <property type="component" value="Unassembled WGS sequence"/>
</dbReference>
<comment type="caution">
    <text evidence="2">The sequence shown here is derived from an EMBL/GenBank/DDBJ whole genome shotgun (WGS) entry which is preliminary data.</text>
</comment>
<dbReference type="STRING" id="1798516.A2950_00540"/>
<name>A0A1F6ES73_9BACT</name>
<protein>
    <recommendedName>
        <fullName evidence="1">FMN-binding domain-containing protein</fullName>
    </recommendedName>
</protein>
<proteinExistence type="predicted"/>
<dbReference type="InterPro" id="IPR007329">
    <property type="entry name" value="FMN-bd"/>
</dbReference>
<evidence type="ECO:0000313" key="3">
    <source>
        <dbReference type="Proteomes" id="UP000176714"/>
    </source>
</evidence>
<accession>A0A1F6ES73</accession>
<evidence type="ECO:0000259" key="1">
    <source>
        <dbReference type="SMART" id="SM00900"/>
    </source>
</evidence>
<dbReference type="EMBL" id="MFMD01000013">
    <property type="protein sequence ID" value="OGG76501.1"/>
    <property type="molecule type" value="Genomic_DNA"/>
</dbReference>
<feature type="domain" description="FMN-binding" evidence="1">
    <location>
        <begin position="53"/>
        <end position="131"/>
    </location>
</feature>
<dbReference type="SMART" id="SM00900">
    <property type="entry name" value="FMN_bind"/>
    <property type="match status" value="1"/>
</dbReference>
<evidence type="ECO:0000313" key="2">
    <source>
        <dbReference type="EMBL" id="OGG76501.1"/>
    </source>
</evidence>
<sequence length="132" mass="14036">MLTVTAAYSVWQYLGGQSPPTSGIPRENPMMPQSMMSSGQFINGSYVGKATDSFYGIVQVKAIIQGGRLTDVEFLKFPNDRETSIGISNRSLPILRQEAITAQSADIDSVSGATQTAEAFNISLASALALAN</sequence>
<reference evidence="2 3" key="1">
    <citation type="journal article" date="2016" name="Nat. Commun.">
        <title>Thousands of microbial genomes shed light on interconnected biogeochemical processes in an aquifer system.</title>
        <authorList>
            <person name="Anantharaman K."/>
            <person name="Brown C.T."/>
            <person name="Hug L.A."/>
            <person name="Sharon I."/>
            <person name="Castelle C.J."/>
            <person name="Probst A.J."/>
            <person name="Thomas B.C."/>
            <person name="Singh A."/>
            <person name="Wilkins M.J."/>
            <person name="Karaoz U."/>
            <person name="Brodie E.L."/>
            <person name="Williams K.H."/>
            <person name="Hubbard S.S."/>
            <person name="Banfield J.F."/>
        </authorList>
    </citation>
    <scope>NUCLEOTIDE SEQUENCE [LARGE SCALE GENOMIC DNA]</scope>
</reference>
<dbReference type="AlphaFoldDB" id="A0A1F6ES73"/>
<organism evidence="2 3">
    <name type="scientific">Candidatus Kaiserbacteria bacterium RIFCSPLOWO2_01_FULL_55_19</name>
    <dbReference type="NCBI Taxonomy" id="1798516"/>
    <lineage>
        <taxon>Bacteria</taxon>
        <taxon>Candidatus Kaiseribacteriota</taxon>
    </lineage>
</organism>
<dbReference type="GO" id="GO:0010181">
    <property type="term" value="F:FMN binding"/>
    <property type="evidence" value="ECO:0007669"/>
    <property type="project" value="InterPro"/>
</dbReference>
<dbReference type="Gene3D" id="3.90.1010.20">
    <property type="match status" value="1"/>
</dbReference>
<gene>
    <name evidence="2" type="ORF">A2950_00540</name>
</gene>
<dbReference type="Pfam" id="PF04205">
    <property type="entry name" value="FMN_bind"/>
    <property type="match status" value="1"/>
</dbReference>
<dbReference type="GO" id="GO:0016020">
    <property type="term" value="C:membrane"/>
    <property type="evidence" value="ECO:0007669"/>
    <property type="project" value="InterPro"/>
</dbReference>